<accession>K9XP12</accession>
<evidence type="ECO:0000313" key="2">
    <source>
        <dbReference type="Proteomes" id="UP000010473"/>
    </source>
</evidence>
<dbReference type="EMBL" id="CP003653">
    <property type="protein sequence ID" value="AFZ33824.1"/>
    <property type="molecule type" value="Genomic_DNA"/>
</dbReference>
<sequence>MNTSIVELVDNLPTDNLTVKVLNALDYIVPGKWENLVGFDNTISAITGETKNKKIAKIRDRAIDLYNDKQQGYQTAIWLYRTVDATDKAVAAAALADKIGDAFRFIPFLDKLTPKADLVQSVDLRIKLVAELIAYSKLNGITLNPSKFVASVRENYQKEALMRMVALVCIDGVLPLGTNFVPKVRNDLENRDNLAQDPAFNAVSQFIPTSDKRSFINESFNTTGDWMTNLISSAGITRESLANRMRGFVNVADDKLDYLAAFLDGATNYFEHTGIQTVARTLINRAYREVN</sequence>
<dbReference type="KEGG" id="scs:Sta7437_0206"/>
<dbReference type="HOGENOM" id="CLU_050673_0_0_3"/>
<proteinExistence type="predicted"/>
<dbReference type="STRING" id="111780.Sta7437_0206"/>
<dbReference type="OrthoDB" id="261494at2"/>
<gene>
    <name evidence="1" type="ordered locus">Sta7437_0206</name>
</gene>
<name>K9XP12_STAC7</name>
<dbReference type="Proteomes" id="UP000010473">
    <property type="component" value="Chromosome"/>
</dbReference>
<dbReference type="eggNOG" id="COG1716">
    <property type="taxonomic scope" value="Bacteria"/>
</dbReference>
<organism evidence="1 2">
    <name type="scientific">Stanieria cyanosphaera (strain ATCC 29371 / PCC 7437)</name>
    <dbReference type="NCBI Taxonomy" id="111780"/>
    <lineage>
        <taxon>Bacteria</taxon>
        <taxon>Bacillati</taxon>
        <taxon>Cyanobacteriota</taxon>
        <taxon>Cyanophyceae</taxon>
        <taxon>Pleurocapsales</taxon>
        <taxon>Dermocarpellaceae</taxon>
        <taxon>Stanieria</taxon>
    </lineage>
</organism>
<reference evidence="2" key="1">
    <citation type="journal article" date="2013" name="Proc. Natl. Acad. Sci. U.S.A.">
        <title>Improving the coverage of the cyanobacterial phylum using diversity-driven genome sequencing.</title>
        <authorList>
            <person name="Shih P.M."/>
            <person name="Wu D."/>
            <person name="Latifi A."/>
            <person name="Axen S.D."/>
            <person name="Fewer D.P."/>
            <person name="Talla E."/>
            <person name="Calteau A."/>
            <person name="Cai F."/>
            <person name="Tandeau de Marsac N."/>
            <person name="Rippka R."/>
            <person name="Herdman M."/>
            <person name="Sivonen K."/>
            <person name="Coursin T."/>
            <person name="Laurent T."/>
            <person name="Goodwin L."/>
            <person name="Nolan M."/>
            <person name="Davenport K.W."/>
            <person name="Han C.S."/>
            <person name="Rubin E.M."/>
            <person name="Eisen J.A."/>
            <person name="Woyke T."/>
            <person name="Gugger M."/>
            <person name="Kerfeld C.A."/>
        </authorList>
    </citation>
    <scope>NUCLEOTIDE SEQUENCE [LARGE SCALE GENOMIC DNA]</scope>
    <source>
        <strain evidence="2">ATCC 29371 / PCC 7437</strain>
    </source>
</reference>
<dbReference type="PATRIC" id="fig|111780.3.peg.213"/>
<keyword evidence="2" id="KW-1185">Reference proteome</keyword>
<evidence type="ECO:0000313" key="1">
    <source>
        <dbReference type="EMBL" id="AFZ33824.1"/>
    </source>
</evidence>
<dbReference type="AlphaFoldDB" id="K9XP12"/>
<dbReference type="RefSeq" id="WP_015191497.1">
    <property type="nucleotide sequence ID" value="NC_019748.1"/>
</dbReference>
<protein>
    <submittedName>
        <fullName evidence="1">Uncharacterized protein</fullName>
    </submittedName>
</protein>